<dbReference type="InterPro" id="IPR020526">
    <property type="entry name" value="Ribosomal_cL38"/>
</dbReference>
<keyword evidence="3" id="KW-1185">Reference proteome</keyword>
<dbReference type="GO" id="GO:0009507">
    <property type="term" value="C:chloroplast"/>
    <property type="evidence" value="ECO:0007669"/>
    <property type="project" value="InterPro"/>
</dbReference>
<dbReference type="EMBL" id="VEPZ02001237">
    <property type="protein sequence ID" value="KAE8684547.1"/>
    <property type="molecule type" value="Genomic_DNA"/>
</dbReference>
<organism evidence="2 3">
    <name type="scientific">Hibiscus syriacus</name>
    <name type="common">Rose of Sharon</name>
    <dbReference type="NCBI Taxonomy" id="106335"/>
    <lineage>
        <taxon>Eukaryota</taxon>
        <taxon>Viridiplantae</taxon>
        <taxon>Streptophyta</taxon>
        <taxon>Embryophyta</taxon>
        <taxon>Tracheophyta</taxon>
        <taxon>Spermatophyta</taxon>
        <taxon>Magnoliopsida</taxon>
        <taxon>eudicotyledons</taxon>
        <taxon>Gunneridae</taxon>
        <taxon>Pentapetalae</taxon>
        <taxon>rosids</taxon>
        <taxon>malvids</taxon>
        <taxon>Malvales</taxon>
        <taxon>Malvaceae</taxon>
        <taxon>Malvoideae</taxon>
        <taxon>Hibiscus</taxon>
    </lineage>
</organism>
<name>A0A6A2YYZ0_HIBSY</name>
<dbReference type="AlphaFoldDB" id="A0A6A2YYZ0"/>
<dbReference type="PANTHER" id="PTHR36798">
    <property type="entry name" value="50S RIBOSOMAL PROTEIN 6, CHLOROPLASTIC"/>
    <property type="match status" value="1"/>
</dbReference>
<gene>
    <name evidence="2" type="ORF">F3Y22_tig00111127pilonHSYRG00003</name>
</gene>
<feature type="region of interest" description="Disordered" evidence="1">
    <location>
        <begin position="68"/>
        <end position="90"/>
    </location>
</feature>
<dbReference type="GO" id="GO:0006412">
    <property type="term" value="P:translation"/>
    <property type="evidence" value="ECO:0007669"/>
    <property type="project" value="InterPro"/>
</dbReference>
<feature type="compositionally biased region" description="Basic residues" evidence="1">
    <location>
        <begin position="68"/>
        <end position="82"/>
    </location>
</feature>
<accession>A0A6A2YYZ0</accession>
<comment type="caution">
    <text evidence="2">The sequence shown here is derived from an EMBL/GenBank/DDBJ whole genome shotgun (WGS) entry which is preliminary data.</text>
</comment>
<reference evidence="2" key="1">
    <citation type="submission" date="2019-09" db="EMBL/GenBank/DDBJ databases">
        <title>Draft genome information of white flower Hibiscus syriacus.</title>
        <authorList>
            <person name="Kim Y.-M."/>
        </authorList>
    </citation>
    <scope>NUCLEOTIDE SEQUENCE [LARGE SCALE GENOMIC DNA]</scope>
    <source>
        <strain evidence="2">YM2019G1</strain>
    </source>
</reference>
<proteinExistence type="predicted"/>
<dbReference type="GO" id="GO:0019843">
    <property type="term" value="F:rRNA binding"/>
    <property type="evidence" value="ECO:0007669"/>
    <property type="project" value="InterPro"/>
</dbReference>
<evidence type="ECO:0000313" key="3">
    <source>
        <dbReference type="Proteomes" id="UP000436088"/>
    </source>
</evidence>
<sequence>MQRTTAIWKGKFLSLILQNMATKKGEHQTVQVSTQPEFSALDWPRRLESDVVSRDDLIISSEIKMVKHKKATKHHMKTRPRKTQPWDVRRKPTVYAPLPALPPDWTFVSSGGDVAEAGLAGSALQAPASRG</sequence>
<keyword evidence="2" id="KW-0687">Ribonucleoprotein</keyword>
<evidence type="ECO:0000313" key="2">
    <source>
        <dbReference type="EMBL" id="KAE8684547.1"/>
    </source>
</evidence>
<keyword evidence="2" id="KW-0689">Ribosomal protein</keyword>
<evidence type="ECO:0000256" key="1">
    <source>
        <dbReference type="SAM" id="MobiDB-lite"/>
    </source>
</evidence>
<dbReference type="GO" id="GO:0005840">
    <property type="term" value="C:ribosome"/>
    <property type="evidence" value="ECO:0007669"/>
    <property type="project" value="UniProtKB-KW"/>
</dbReference>
<dbReference type="GO" id="GO:0003735">
    <property type="term" value="F:structural constituent of ribosome"/>
    <property type="evidence" value="ECO:0007669"/>
    <property type="project" value="InterPro"/>
</dbReference>
<dbReference type="PANTHER" id="PTHR36798:SF2">
    <property type="entry name" value="LARGE RIBOSOMAL SUBUNIT PROTEIN CL38"/>
    <property type="match status" value="1"/>
</dbReference>
<protein>
    <submittedName>
        <fullName evidence="2">50S ribosomal protein 6</fullName>
    </submittedName>
</protein>
<dbReference type="Proteomes" id="UP000436088">
    <property type="component" value="Unassembled WGS sequence"/>
</dbReference>
<dbReference type="Pfam" id="PF17257">
    <property type="entry name" value="DUF5323"/>
    <property type="match status" value="1"/>
</dbReference>